<dbReference type="GO" id="GO:0006352">
    <property type="term" value="P:DNA-templated transcription initiation"/>
    <property type="evidence" value="ECO:0007669"/>
    <property type="project" value="InterPro"/>
</dbReference>
<comment type="caution">
    <text evidence="1">The sequence shown here is derived from an EMBL/GenBank/DDBJ whole genome shotgun (WGS) entry which is preliminary data.</text>
</comment>
<dbReference type="GO" id="GO:0003700">
    <property type="term" value="F:DNA-binding transcription factor activity"/>
    <property type="evidence" value="ECO:0007669"/>
    <property type="project" value="InterPro"/>
</dbReference>
<dbReference type="EMBL" id="LJGP01000013">
    <property type="protein sequence ID" value="KWU04198.1"/>
    <property type="molecule type" value="Genomic_DNA"/>
</dbReference>
<protein>
    <submittedName>
        <fullName evidence="1">RNA polymerase subunit sigma</fullName>
    </submittedName>
</protein>
<reference evidence="1 3" key="1">
    <citation type="journal article" date="2016" name="Microbiology (Mosc.)">
        <title>Comparison of Lactobacillus crispatus isolates from Lactobacillus-dominated vaginal microbiomes with isolates from microbiomes containing bacterial vaginosis-associated bacteria.</title>
        <authorList>
            <person name="Abdelmaksoud A.A."/>
            <person name="Koparde V.N."/>
            <person name="Sheth N.U."/>
            <person name="Serrano M.G."/>
            <person name="Glascock A.L."/>
            <person name="Fettweis J.M."/>
            <person name="Strauss Iii J.F."/>
            <person name="Buck G.A."/>
            <person name="Jefferson K.K."/>
        </authorList>
    </citation>
    <scope>NUCLEOTIDE SEQUENCE [LARGE SCALE GENOMIC DNA]</scope>
    <source>
        <strain evidence="1 3">VMC3</strain>
    </source>
</reference>
<dbReference type="RefSeq" id="WP_005724212.1">
    <property type="nucleotide sequence ID" value="NZ_AP025162.1"/>
</dbReference>
<dbReference type="EMBL" id="NKLP01000032">
    <property type="protein sequence ID" value="TDN33742.1"/>
    <property type="molecule type" value="Genomic_DNA"/>
</dbReference>
<evidence type="ECO:0000313" key="4">
    <source>
        <dbReference type="Proteomes" id="UP000295195"/>
    </source>
</evidence>
<organism evidence="1 3">
    <name type="scientific">Lactobacillus crispatus</name>
    <dbReference type="NCBI Taxonomy" id="47770"/>
    <lineage>
        <taxon>Bacteria</taxon>
        <taxon>Bacillati</taxon>
        <taxon>Bacillota</taxon>
        <taxon>Bacilli</taxon>
        <taxon>Lactobacillales</taxon>
        <taxon>Lactobacillaceae</taxon>
        <taxon>Lactobacillus</taxon>
    </lineage>
</organism>
<accession>A0A109DW75</accession>
<gene>
    <name evidence="1" type="ORF">AEL95_04075</name>
    <name evidence="2" type="ORF">CEE75_01885</name>
</gene>
<evidence type="ECO:0000313" key="1">
    <source>
        <dbReference type="EMBL" id="KWU04198.1"/>
    </source>
</evidence>
<dbReference type="InterPro" id="IPR013325">
    <property type="entry name" value="RNA_pol_sigma_r2"/>
</dbReference>
<evidence type="ECO:0000313" key="2">
    <source>
        <dbReference type="EMBL" id="TDN33742.1"/>
    </source>
</evidence>
<sequence>MINEEKLIKKVRAGDDQALEKLFHLYEPLVNSIVKQFYLHHYDRKDWDQEAMIVCYEAALVFSPKKGKFSSLYKTKLFNHARTLVRYNMARRRQIYSQSIPLEKADIQGSVNEPCRSELSIPVDETYNNFVNSLSHVELIALLTIIGEISTEYAIDHLNIEAMKLVRARARTLQKMRKVLF</sequence>
<dbReference type="Proteomes" id="UP000067598">
    <property type="component" value="Unassembled WGS sequence"/>
</dbReference>
<proteinExistence type="predicted"/>
<evidence type="ECO:0000313" key="3">
    <source>
        <dbReference type="Proteomes" id="UP000067598"/>
    </source>
</evidence>
<dbReference type="Proteomes" id="UP000295195">
    <property type="component" value="Unassembled WGS sequence"/>
</dbReference>
<dbReference type="SUPFAM" id="SSF88946">
    <property type="entry name" value="Sigma2 domain of RNA polymerase sigma factors"/>
    <property type="match status" value="1"/>
</dbReference>
<dbReference type="AlphaFoldDB" id="A0A109DW75"/>
<name>A0A109DW75_9LACO</name>
<reference evidence="2 4" key="2">
    <citation type="submission" date="2017-06" db="EMBL/GenBank/DDBJ databases">
        <authorList>
            <person name="Swanenburg J."/>
            <person name="Kort R."/>
        </authorList>
    </citation>
    <scope>NUCLEOTIDE SEQUENCE [LARGE SCALE GENOMIC DNA]</scope>
    <source>
        <strain evidence="2 4">RL05</strain>
    </source>
</reference>
<dbReference type="PATRIC" id="fig|47770.28.peg.227"/>
<dbReference type="Gene3D" id="1.10.1740.10">
    <property type="match status" value="1"/>
</dbReference>